<comment type="caution">
    <text evidence="1">The sequence shown here is derived from an EMBL/GenBank/DDBJ whole genome shotgun (WGS) entry which is preliminary data.</text>
</comment>
<name>A0A1F4UR46_UNCKA</name>
<sequence>MENKKIVKYSNLKDIRANFSNVVKESASGEYMYVVKVRNEPKVVMIDKATADKYLPNYTFTEVKSKKKVGGNIMETLRIASANNPPSPDGKTENISGNIDKIVYGV</sequence>
<dbReference type="Proteomes" id="UP000176444">
    <property type="component" value="Unassembled WGS sequence"/>
</dbReference>
<evidence type="ECO:0008006" key="3">
    <source>
        <dbReference type="Google" id="ProtNLM"/>
    </source>
</evidence>
<gene>
    <name evidence="1" type="ORF">A2713_00825</name>
</gene>
<protein>
    <recommendedName>
        <fullName evidence="3">Antitoxin</fullName>
    </recommendedName>
</protein>
<dbReference type="EMBL" id="MEUX01000016">
    <property type="protein sequence ID" value="OGC47389.1"/>
    <property type="molecule type" value="Genomic_DNA"/>
</dbReference>
<organism evidence="1 2">
    <name type="scientific">candidate division WWE3 bacterium RIFCSPHIGHO2_01_FULL_35_17</name>
    <dbReference type="NCBI Taxonomy" id="1802614"/>
    <lineage>
        <taxon>Bacteria</taxon>
        <taxon>Katanobacteria</taxon>
    </lineage>
</organism>
<reference evidence="1 2" key="1">
    <citation type="journal article" date="2016" name="Nat. Commun.">
        <title>Thousands of microbial genomes shed light on interconnected biogeochemical processes in an aquifer system.</title>
        <authorList>
            <person name="Anantharaman K."/>
            <person name="Brown C.T."/>
            <person name="Hug L.A."/>
            <person name="Sharon I."/>
            <person name="Castelle C.J."/>
            <person name="Probst A.J."/>
            <person name="Thomas B.C."/>
            <person name="Singh A."/>
            <person name="Wilkins M.J."/>
            <person name="Karaoz U."/>
            <person name="Brodie E.L."/>
            <person name="Williams K.H."/>
            <person name="Hubbard S.S."/>
            <person name="Banfield J.F."/>
        </authorList>
    </citation>
    <scope>NUCLEOTIDE SEQUENCE [LARGE SCALE GENOMIC DNA]</scope>
</reference>
<evidence type="ECO:0000313" key="2">
    <source>
        <dbReference type="Proteomes" id="UP000176444"/>
    </source>
</evidence>
<evidence type="ECO:0000313" key="1">
    <source>
        <dbReference type="EMBL" id="OGC47389.1"/>
    </source>
</evidence>
<proteinExistence type="predicted"/>
<dbReference type="AlphaFoldDB" id="A0A1F4UR46"/>
<dbReference type="NCBIfam" id="TIGR01552">
    <property type="entry name" value="phd_fam"/>
    <property type="match status" value="1"/>
</dbReference>
<accession>A0A1F4UR46</accession>